<sequence>MICRATSQSARKLLPPLLVAMSLAIAAGMSVANDASFELPDDVDLLGESRLPKSHPEAEVANSMLTKLLQQGSSRYRFGKRSKHPFVAQAW</sequence>
<dbReference type="AlphaFoldDB" id="A0A267GP48"/>
<evidence type="ECO:0000313" key="3">
    <source>
        <dbReference type="Proteomes" id="UP000215902"/>
    </source>
</evidence>
<gene>
    <name evidence="2" type="ORF">BOX15_Mlig006804g2</name>
</gene>
<feature type="chain" id="PRO_5012017858" evidence="1">
    <location>
        <begin position="29"/>
        <end position="91"/>
    </location>
</feature>
<feature type="signal peptide" evidence="1">
    <location>
        <begin position="1"/>
        <end position="28"/>
    </location>
</feature>
<accession>A0A267GP48</accession>
<proteinExistence type="predicted"/>
<dbReference type="EMBL" id="NIVC01000217">
    <property type="protein sequence ID" value="PAA87795.1"/>
    <property type="molecule type" value="Genomic_DNA"/>
</dbReference>
<keyword evidence="3" id="KW-1185">Reference proteome</keyword>
<organism evidence="2 3">
    <name type="scientific">Macrostomum lignano</name>
    <dbReference type="NCBI Taxonomy" id="282301"/>
    <lineage>
        <taxon>Eukaryota</taxon>
        <taxon>Metazoa</taxon>
        <taxon>Spiralia</taxon>
        <taxon>Lophotrochozoa</taxon>
        <taxon>Platyhelminthes</taxon>
        <taxon>Rhabditophora</taxon>
        <taxon>Macrostomorpha</taxon>
        <taxon>Macrostomida</taxon>
        <taxon>Macrostomidae</taxon>
        <taxon>Macrostomum</taxon>
    </lineage>
</organism>
<name>A0A267GP48_9PLAT</name>
<keyword evidence="1" id="KW-0732">Signal</keyword>
<comment type="caution">
    <text evidence="2">The sequence shown here is derived from an EMBL/GenBank/DDBJ whole genome shotgun (WGS) entry which is preliminary data.</text>
</comment>
<reference evidence="2 3" key="1">
    <citation type="submission" date="2017-06" db="EMBL/GenBank/DDBJ databases">
        <title>A platform for efficient transgenesis in Macrostomum lignano, a flatworm model organism for stem cell research.</title>
        <authorList>
            <person name="Berezikov E."/>
        </authorList>
    </citation>
    <scope>NUCLEOTIDE SEQUENCE [LARGE SCALE GENOMIC DNA]</scope>
    <source>
        <strain evidence="2">DV1</strain>
        <tissue evidence="2">Whole organism</tissue>
    </source>
</reference>
<protein>
    <submittedName>
        <fullName evidence="2">Uncharacterized protein</fullName>
    </submittedName>
</protein>
<evidence type="ECO:0000313" key="2">
    <source>
        <dbReference type="EMBL" id="PAA87795.1"/>
    </source>
</evidence>
<dbReference type="Proteomes" id="UP000215902">
    <property type="component" value="Unassembled WGS sequence"/>
</dbReference>
<evidence type="ECO:0000256" key="1">
    <source>
        <dbReference type="SAM" id="SignalP"/>
    </source>
</evidence>